<organism evidence="1 2">
    <name type="scientific">Aureibacter tunicatorum</name>
    <dbReference type="NCBI Taxonomy" id="866807"/>
    <lineage>
        <taxon>Bacteria</taxon>
        <taxon>Pseudomonadati</taxon>
        <taxon>Bacteroidota</taxon>
        <taxon>Cytophagia</taxon>
        <taxon>Cytophagales</taxon>
        <taxon>Persicobacteraceae</taxon>
        <taxon>Aureibacter</taxon>
    </lineage>
</organism>
<accession>A0AAE3XRR5</accession>
<reference evidence="1" key="1">
    <citation type="submission" date="2023-07" db="EMBL/GenBank/DDBJ databases">
        <title>Genomic Encyclopedia of Type Strains, Phase IV (KMG-IV): sequencing the most valuable type-strain genomes for metagenomic binning, comparative biology and taxonomic classification.</title>
        <authorList>
            <person name="Goeker M."/>
        </authorList>
    </citation>
    <scope>NUCLEOTIDE SEQUENCE</scope>
    <source>
        <strain evidence="1">DSM 26174</strain>
    </source>
</reference>
<dbReference type="EMBL" id="JAVDQD010000005">
    <property type="protein sequence ID" value="MDR6240863.1"/>
    <property type="molecule type" value="Genomic_DNA"/>
</dbReference>
<comment type="caution">
    <text evidence="1">The sequence shown here is derived from an EMBL/GenBank/DDBJ whole genome shotgun (WGS) entry which is preliminary data.</text>
</comment>
<keyword evidence="2" id="KW-1185">Reference proteome</keyword>
<protein>
    <submittedName>
        <fullName evidence="1">Uncharacterized protein</fullName>
    </submittedName>
</protein>
<gene>
    <name evidence="1" type="ORF">HNQ88_003939</name>
</gene>
<proteinExistence type="predicted"/>
<dbReference type="Proteomes" id="UP001185092">
    <property type="component" value="Unassembled WGS sequence"/>
</dbReference>
<sequence length="33" mass="3902">MLLEKNNIRILNLDLTNEINQELKSLIKSFIDD</sequence>
<evidence type="ECO:0000313" key="1">
    <source>
        <dbReference type="EMBL" id="MDR6240863.1"/>
    </source>
</evidence>
<evidence type="ECO:0000313" key="2">
    <source>
        <dbReference type="Proteomes" id="UP001185092"/>
    </source>
</evidence>
<dbReference type="AlphaFoldDB" id="A0AAE3XRR5"/>
<name>A0AAE3XRR5_9BACT</name>